<evidence type="ECO:0000256" key="13">
    <source>
        <dbReference type="RuleBase" id="RU003762"/>
    </source>
</evidence>
<keyword evidence="6 13" id="KW-0130">Cell adhesion</keyword>
<keyword evidence="8 13" id="KW-0401">Integrin</keyword>
<organism evidence="17 18">
    <name type="scientific">Galendromus occidentalis</name>
    <name type="common">western predatory mite</name>
    <dbReference type="NCBI Taxonomy" id="34638"/>
    <lineage>
        <taxon>Eukaryota</taxon>
        <taxon>Metazoa</taxon>
        <taxon>Ecdysozoa</taxon>
        <taxon>Arthropoda</taxon>
        <taxon>Chelicerata</taxon>
        <taxon>Arachnida</taxon>
        <taxon>Acari</taxon>
        <taxon>Parasitiformes</taxon>
        <taxon>Mesostigmata</taxon>
        <taxon>Gamasina</taxon>
        <taxon>Phytoseioidea</taxon>
        <taxon>Phytoseiidae</taxon>
        <taxon>Typhlodrominae</taxon>
        <taxon>Galendromus</taxon>
    </lineage>
</organism>
<evidence type="ECO:0000256" key="1">
    <source>
        <dbReference type="ARBA" id="ARBA00004479"/>
    </source>
</evidence>
<evidence type="ECO:0000259" key="15">
    <source>
        <dbReference type="Pfam" id="PF20805"/>
    </source>
</evidence>
<name>A0AAJ6QYM6_9ACAR</name>
<evidence type="ECO:0000256" key="7">
    <source>
        <dbReference type="ARBA" id="ARBA00022989"/>
    </source>
</evidence>
<keyword evidence="11" id="KW-0325">Glycoprotein</keyword>
<dbReference type="GO" id="GO:0005178">
    <property type="term" value="F:integrin binding"/>
    <property type="evidence" value="ECO:0007669"/>
    <property type="project" value="TreeGrafter"/>
</dbReference>
<protein>
    <submittedName>
        <fullName evidence="18">Integrin alpha-PS1</fullName>
    </submittedName>
</protein>
<dbReference type="Pfam" id="PF20805">
    <property type="entry name" value="Integrin_A_Ig_2"/>
    <property type="match status" value="1"/>
</dbReference>
<feature type="repeat" description="FG-GAP" evidence="12">
    <location>
        <begin position="29"/>
        <end position="92"/>
    </location>
</feature>
<evidence type="ECO:0000256" key="4">
    <source>
        <dbReference type="ARBA" id="ARBA00022729"/>
    </source>
</evidence>
<sequence>MWWAEVSLTLSLVLAALDESCYAFNLEPRLPLIYEDQEGSYFGYSVAAHMIINNSSDNRNRDRKPRIIVGAPLKNNRGEVMSCDIFGDVGRRYKGNHHCESLPLKPSSSSQSFEGSENATGMWLGVSVSSGHEYGVLTCAHRFTKPDLGGEGSSTDPRSAQQLGLGVCFKYTTNLAYEDIRMPCQGKAYNKYHQDFGLCQAGTSCHLSKDFNVQSIGVPGAKTWRGAVYAFQSRYTNGFHREWVATHTDADNPVENYAYLGMSVTTGHFFDKFQHAWASGAPRANDTGAVLLFEKNRAPNTNELELNRTLVGEQVASSFGYVIAAVDINRDKFDDLIVGAPFYFEDGLGGAVYVFMNEGPPKFISPSTKRQKIVGNQEESRFGFAITGMGDVDRDGFNDVAIGAPYEDAGAVYLYLGNSEGLSPRPSQIIRASDLGRSRMLSPPTTTFGYSLSGGVDLDNNKYPDLVIGAYASDRVFAVYARPIRDIKAELQYIDQIDPTARKCMSSSEVCTSFEVCLTSPSQYGYQSGGLEIIQRIEAETFLEHKKKSRVIFKEAKDTDHPHIYERKMSLSTSSLCTKGNLILVDRSDIHNTIRLKLTLNIVDDIDELSRSSTEQVVLIDRYPILNQKLGTLIIKANFIKNCGDDEICESALHTKALMNLPQEKGEHVFYLGTEGLNISTIIENTGEPAYDADLIVEHPKEFSFIGRAVLSNKNVLDCVEERNDEDNQGKSLVRCDLGNPMEIGERIELLLKFKPENEADELTSVKFTVRTSTSSRDTRNQAPIEYNVNIVRAAELEIKGKATPEQVLYGGQVIGASAMKSEVDIGSEVMHVYSVFNYGPYLVPEFSVYLRWPLEVENMRKNGKYLLYLTDMPQVSVGKQTTSCRALKPDSIDPLGLRSASKPLVATEAPKAAASRAQPRVQKKSTDPAPRRTTTTTTEIPDTANEDYDDYGDYDAPEKSTTARTIYSRKFVHERNYTRQILTRSKRDVIVPAESVRVGGRIRSVVSMRCGVNTRCVDFVCTVTNLKKHTRALISIKARLWNATFVEDYPQVDQVSIFSSAEVRLDPDVDIRQNTTNDYAEAETKAEPDASLYQRSEGFPLWAIILGVLIGILLLVAIIYCLYKYGFFKRNLPSNGQYQSVSQTEKSELTQFGQYPDNHYN</sequence>
<dbReference type="Gene3D" id="2.60.40.1460">
    <property type="entry name" value="Integrin domains. Chain A, domain 2"/>
    <property type="match status" value="1"/>
</dbReference>
<dbReference type="InterPro" id="IPR032695">
    <property type="entry name" value="Integrin_dom_sf"/>
</dbReference>
<dbReference type="GO" id="GO:0007229">
    <property type="term" value="P:integrin-mediated signaling pathway"/>
    <property type="evidence" value="ECO:0007669"/>
    <property type="project" value="UniProtKB-KW"/>
</dbReference>
<dbReference type="SUPFAM" id="SSF69318">
    <property type="entry name" value="Integrin alpha N-terminal domain"/>
    <property type="match status" value="1"/>
</dbReference>
<evidence type="ECO:0000256" key="3">
    <source>
        <dbReference type="ARBA" id="ARBA00022692"/>
    </source>
</evidence>
<dbReference type="PROSITE" id="PS00242">
    <property type="entry name" value="INTEGRIN_ALPHA"/>
    <property type="match status" value="1"/>
</dbReference>
<keyword evidence="17" id="KW-1185">Reference proteome</keyword>
<dbReference type="Pfam" id="PF01839">
    <property type="entry name" value="FG-GAP"/>
    <property type="match status" value="2"/>
</dbReference>
<dbReference type="InterPro" id="IPR013517">
    <property type="entry name" value="FG-GAP"/>
</dbReference>
<dbReference type="PANTHER" id="PTHR23220">
    <property type="entry name" value="INTEGRIN ALPHA"/>
    <property type="match status" value="1"/>
</dbReference>
<dbReference type="InterPro" id="IPR013519">
    <property type="entry name" value="Int_alpha_beta-p"/>
</dbReference>
<dbReference type="AlphaFoldDB" id="A0AAJ6QYM6"/>
<feature type="domain" description="Integrin alpha second immunoglobulin-like" evidence="15">
    <location>
        <begin position="643"/>
        <end position="791"/>
    </location>
</feature>
<dbReference type="Gene3D" id="2.130.10.130">
    <property type="entry name" value="Integrin alpha, N-terminal"/>
    <property type="match status" value="1"/>
</dbReference>
<evidence type="ECO:0000256" key="10">
    <source>
        <dbReference type="ARBA" id="ARBA00023170"/>
    </source>
</evidence>
<keyword evidence="10 13" id="KW-0675">Receptor</keyword>
<accession>A0AAJ6QYM6</accession>
<evidence type="ECO:0000256" key="8">
    <source>
        <dbReference type="ARBA" id="ARBA00023037"/>
    </source>
</evidence>
<dbReference type="InterPro" id="IPR028994">
    <property type="entry name" value="Integrin_alpha_N"/>
</dbReference>
<dbReference type="SMART" id="SM00191">
    <property type="entry name" value="Int_alpha"/>
    <property type="match status" value="5"/>
</dbReference>
<evidence type="ECO:0000313" key="18">
    <source>
        <dbReference type="RefSeq" id="XP_003748139.1"/>
    </source>
</evidence>
<keyword evidence="4 13" id="KW-0732">Signal</keyword>
<dbReference type="KEGG" id="goe:100897219"/>
<dbReference type="PROSITE" id="PS51470">
    <property type="entry name" value="FG_GAP"/>
    <property type="match status" value="4"/>
</dbReference>
<dbReference type="SUPFAM" id="SSF69179">
    <property type="entry name" value="Integrin domains"/>
    <property type="match status" value="2"/>
</dbReference>
<keyword evidence="7 13" id="KW-1133">Transmembrane helix</keyword>
<evidence type="ECO:0000256" key="11">
    <source>
        <dbReference type="ARBA" id="ARBA00023180"/>
    </source>
</evidence>
<evidence type="ECO:0000256" key="2">
    <source>
        <dbReference type="ARBA" id="ARBA00008054"/>
    </source>
</evidence>
<feature type="transmembrane region" description="Helical" evidence="13">
    <location>
        <begin position="1102"/>
        <end position="1124"/>
    </location>
</feature>
<dbReference type="GeneID" id="100897219"/>
<feature type="signal peptide" evidence="13">
    <location>
        <begin position="1"/>
        <end position="23"/>
    </location>
</feature>
<dbReference type="Gene3D" id="2.60.40.1530">
    <property type="entry name" value="ntegrin, alpha v. Chain A, domain 4"/>
    <property type="match status" value="1"/>
</dbReference>
<dbReference type="Gene3D" id="1.20.5.930">
    <property type="entry name" value="Bicelle-embedded integrin alpha(iib) transmembrane segment"/>
    <property type="match status" value="1"/>
</dbReference>
<feature type="repeat" description="FG-GAP" evidence="12">
    <location>
        <begin position="434"/>
        <end position="496"/>
    </location>
</feature>
<dbReference type="GO" id="GO:0009897">
    <property type="term" value="C:external side of plasma membrane"/>
    <property type="evidence" value="ECO:0007669"/>
    <property type="project" value="TreeGrafter"/>
</dbReference>
<dbReference type="GO" id="GO:0033627">
    <property type="term" value="P:cell adhesion mediated by integrin"/>
    <property type="evidence" value="ECO:0007669"/>
    <property type="project" value="TreeGrafter"/>
</dbReference>
<dbReference type="Pfam" id="PF20806">
    <property type="entry name" value="Integrin_A_Ig_3"/>
    <property type="match status" value="1"/>
</dbReference>
<feature type="chain" id="PRO_5042314412" evidence="13">
    <location>
        <begin position="24"/>
        <end position="1162"/>
    </location>
</feature>
<dbReference type="GO" id="GO:0007157">
    <property type="term" value="P:heterophilic cell-cell adhesion via plasma membrane cell adhesion molecules"/>
    <property type="evidence" value="ECO:0007669"/>
    <property type="project" value="UniProtKB-ARBA"/>
</dbReference>
<dbReference type="PRINTS" id="PR01185">
    <property type="entry name" value="INTEGRINA"/>
</dbReference>
<evidence type="ECO:0000256" key="5">
    <source>
        <dbReference type="ARBA" id="ARBA00022737"/>
    </source>
</evidence>
<evidence type="ECO:0000256" key="9">
    <source>
        <dbReference type="ARBA" id="ARBA00023136"/>
    </source>
</evidence>
<evidence type="ECO:0000259" key="16">
    <source>
        <dbReference type="Pfam" id="PF20806"/>
    </source>
</evidence>
<comment type="subcellular location">
    <subcellularLocation>
        <location evidence="1 13">Membrane</location>
        <topology evidence="1 13">Single-pass type I membrane protein</topology>
    </subcellularLocation>
</comment>
<evidence type="ECO:0000313" key="17">
    <source>
        <dbReference type="Proteomes" id="UP000694867"/>
    </source>
</evidence>
<dbReference type="InterPro" id="IPR048286">
    <property type="entry name" value="Integrin_alpha_Ig-like_3"/>
</dbReference>
<evidence type="ECO:0000256" key="14">
    <source>
        <dbReference type="SAM" id="MobiDB-lite"/>
    </source>
</evidence>
<keyword evidence="5" id="KW-0677">Repeat</keyword>
<dbReference type="GO" id="GO:0007160">
    <property type="term" value="P:cell-matrix adhesion"/>
    <property type="evidence" value="ECO:0007669"/>
    <property type="project" value="TreeGrafter"/>
</dbReference>
<feature type="repeat" description="FG-GAP" evidence="12">
    <location>
        <begin position="305"/>
        <end position="364"/>
    </location>
</feature>
<gene>
    <name evidence="18" type="primary">LOC100897219</name>
</gene>
<dbReference type="GO" id="GO:0008305">
    <property type="term" value="C:integrin complex"/>
    <property type="evidence" value="ECO:0007669"/>
    <property type="project" value="InterPro"/>
</dbReference>
<keyword evidence="3 13" id="KW-0812">Transmembrane</keyword>
<dbReference type="InterPro" id="IPR018184">
    <property type="entry name" value="Integrin_alpha_C_CS"/>
</dbReference>
<keyword evidence="9 13" id="KW-0472">Membrane</keyword>
<feature type="compositionally biased region" description="Acidic residues" evidence="14">
    <location>
        <begin position="945"/>
        <end position="956"/>
    </location>
</feature>
<feature type="region of interest" description="Disordered" evidence="14">
    <location>
        <begin position="907"/>
        <end position="957"/>
    </location>
</feature>
<dbReference type="InterPro" id="IPR048285">
    <property type="entry name" value="Integrin_alpha_Ig-like_2"/>
</dbReference>
<feature type="domain" description="Integrin alpha third immunoglobulin-like" evidence="16">
    <location>
        <begin position="797"/>
        <end position="1078"/>
    </location>
</feature>
<reference evidence="18" key="1">
    <citation type="submission" date="2025-08" db="UniProtKB">
        <authorList>
            <consortium name="RefSeq"/>
        </authorList>
    </citation>
    <scope>IDENTIFICATION</scope>
</reference>
<dbReference type="Proteomes" id="UP000694867">
    <property type="component" value="Unplaced"/>
</dbReference>
<dbReference type="InterPro" id="IPR000413">
    <property type="entry name" value="Integrin_alpha"/>
</dbReference>
<comment type="similarity">
    <text evidence="2 13">Belongs to the integrin alpha chain family.</text>
</comment>
<evidence type="ECO:0000256" key="6">
    <source>
        <dbReference type="ARBA" id="ARBA00022889"/>
    </source>
</evidence>
<dbReference type="PANTHER" id="PTHR23220:SF122">
    <property type="entry name" value="INTEGRIN ALPHA-PS1"/>
    <property type="match status" value="1"/>
</dbReference>
<dbReference type="Gene3D" id="2.60.40.1510">
    <property type="entry name" value="ntegrin, alpha v. Chain A, domain 3"/>
    <property type="match status" value="1"/>
</dbReference>
<proteinExistence type="inferred from homology"/>
<dbReference type="RefSeq" id="XP_003748139.1">
    <property type="nucleotide sequence ID" value="XM_003748091.2"/>
</dbReference>
<feature type="repeat" description="FG-GAP" evidence="12">
    <location>
        <begin position="368"/>
        <end position="424"/>
    </location>
</feature>
<evidence type="ECO:0000256" key="12">
    <source>
        <dbReference type="PROSITE-ProRule" id="PRU00803"/>
    </source>
</evidence>